<keyword evidence="5" id="KW-1185">Reference proteome</keyword>
<dbReference type="PROSITE" id="PS50206">
    <property type="entry name" value="RHODANESE_3"/>
    <property type="match status" value="1"/>
</dbReference>
<organism evidence="4 5">
    <name type="scientific">Ferrimonas balearica (strain DSM 9799 / CCM 4581 / KCTC 23876 / PAT)</name>
    <dbReference type="NCBI Taxonomy" id="550540"/>
    <lineage>
        <taxon>Bacteria</taxon>
        <taxon>Pseudomonadati</taxon>
        <taxon>Pseudomonadota</taxon>
        <taxon>Gammaproteobacteria</taxon>
        <taxon>Alteromonadales</taxon>
        <taxon>Ferrimonadaceae</taxon>
        <taxon>Ferrimonas</taxon>
    </lineage>
</organism>
<sequence length="366" mass="41063">MSEMIPQSEYRRLLLDDVPMIDLRAPVEFAKGAFPGSVNCPLMTDSEREAVGTRYKEQGQNAAIALGHQLVNGAVKQSRVDAWVSQVTARPDTVLYCFRGGLRSQLSQGWLAEAGYQRPYIEGGYKGMRGFLINQTDKVAEQADLLILGGMTGCGKTDFLNERRDSVDLEGLANHRGSSFGRRIGGQPSQIDFENRLAIELMRHQDAGHRQLLLEDESRLIGRESIPLTLFDAMTQAPRVMLEVSNEARIAQITKDYVTTMANDYLAQDAEQGFAEFENYLLGSLDRIRRRLGGALHQDLRQRMTDALAEQARSGNVDGHSGWISLMLSHYYDPMYRYQLEKMTAPVLFQGSPEAVHQFLNERGAR</sequence>
<keyword evidence="1 2" id="KW-0711">Selenium</keyword>
<comment type="catalytic activity">
    <reaction evidence="2">
        <text>5-methylaminomethyl-2-(Se-phospho)selenouridine(34) in tRNA + H2O = 5-methylaminomethyl-2-selenouridine(34) in tRNA + phosphate</text>
        <dbReference type="Rhea" id="RHEA:60176"/>
        <dbReference type="Rhea" id="RHEA-COMP:10196"/>
        <dbReference type="Rhea" id="RHEA-COMP:15523"/>
        <dbReference type="ChEBI" id="CHEBI:15377"/>
        <dbReference type="ChEBI" id="CHEBI:43474"/>
        <dbReference type="ChEBI" id="CHEBI:82743"/>
        <dbReference type="ChEBI" id="CHEBI:143702"/>
    </reaction>
</comment>
<feature type="active site" description="S-selanylcysteine intermediate" evidence="2">
    <location>
        <position position="97"/>
    </location>
</feature>
<dbReference type="GO" id="GO:0016765">
    <property type="term" value="F:transferase activity, transferring alkyl or aryl (other than methyl) groups"/>
    <property type="evidence" value="ECO:0007669"/>
    <property type="project" value="UniProtKB-UniRule"/>
</dbReference>
<evidence type="ECO:0000313" key="4">
    <source>
        <dbReference type="EMBL" id="ADN74441.1"/>
    </source>
</evidence>
<dbReference type="PANTHER" id="PTHR30401">
    <property type="entry name" value="TRNA 2-SELENOURIDINE SYNTHASE"/>
    <property type="match status" value="1"/>
</dbReference>
<dbReference type="InterPro" id="IPR036873">
    <property type="entry name" value="Rhodanese-like_dom_sf"/>
</dbReference>
<comment type="catalytic activity">
    <reaction evidence="2">
        <text>5-methylaminomethyl-2-thiouridine(34) in tRNA + (2E)-geranyl diphosphate = 5-methylaminomethyl-S-(2E)-geranyl-thiouridine(34) in tRNA + diphosphate</text>
        <dbReference type="Rhea" id="RHEA:14085"/>
        <dbReference type="Rhea" id="RHEA-COMP:10195"/>
        <dbReference type="Rhea" id="RHEA-COMP:14654"/>
        <dbReference type="ChEBI" id="CHEBI:33019"/>
        <dbReference type="ChEBI" id="CHEBI:58057"/>
        <dbReference type="ChEBI" id="CHEBI:74455"/>
        <dbReference type="ChEBI" id="CHEBI:140632"/>
    </reaction>
</comment>
<dbReference type="eggNOG" id="COG2603">
    <property type="taxonomic scope" value="Bacteria"/>
</dbReference>
<evidence type="ECO:0000313" key="5">
    <source>
        <dbReference type="Proteomes" id="UP000006683"/>
    </source>
</evidence>
<evidence type="ECO:0000259" key="3">
    <source>
        <dbReference type="PROSITE" id="PS50206"/>
    </source>
</evidence>
<evidence type="ECO:0000256" key="1">
    <source>
        <dbReference type="ARBA" id="ARBA00023266"/>
    </source>
</evidence>
<dbReference type="GeneID" id="67180465"/>
<dbReference type="InterPro" id="IPR058840">
    <property type="entry name" value="AAA_SelU"/>
</dbReference>
<dbReference type="Pfam" id="PF26341">
    <property type="entry name" value="AAA_SelU"/>
    <property type="match status" value="1"/>
</dbReference>
<reference evidence="4 5" key="1">
    <citation type="journal article" date="2010" name="Stand. Genomic Sci.">
        <title>Complete genome sequence of Ferrimonas balearica type strain (PAT).</title>
        <authorList>
            <person name="Nolan M."/>
            <person name="Sikorski J."/>
            <person name="Davenport K."/>
            <person name="Lucas S."/>
            <person name="Glavina Del Rio T."/>
            <person name="Tice H."/>
            <person name="Cheng J."/>
            <person name="Goodwin L."/>
            <person name="Pitluck S."/>
            <person name="Liolios K."/>
            <person name="Ivanova N."/>
            <person name="Mavromatis K."/>
            <person name="Ovchinnikova G."/>
            <person name="Pati A."/>
            <person name="Chen A."/>
            <person name="Palaniappan K."/>
            <person name="Land M."/>
            <person name="Hauser L."/>
            <person name="Chang Y."/>
            <person name="Jeffries C."/>
            <person name="Tapia R."/>
            <person name="Brettin T."/>
            <person name="Detter J."/>
            <person name="Han C."/>
            <person name="Yasawong M."/>
            <person name="Rohde M."/>
            <person name="Tindall B."/>
            <person name="Goker M."/>
            <person name="Woyke T."/>
            <person name="Bristow J."/>
            <person name="Eisen J."/>
            <person name="Markowitz V."/>
            <person name="Hugenholtz P."/>
            <person name="Kyrpides N."/>
            <person name="Klenk H."/>
            <person name="Lapidus A."/>
        </authorList>
    </citation>
    <scope>NUCLEOTIDE SEQUENCE [LARGE SCALE GENOMIC DNA]</scope>
    <source>
        <strain evidence="5">DSM 9799 / CCM 4581 / KCTC 23876 / PAT</strain>
    </source>
</reference>
<dbReference type="InterPro" id="IPR017582">
    <property type="entry name" value="SelU"/>
</dbReference>
<dbReference type="NCBIfam" id="NF008750">
    <property type="entry name" value="PRK11784.1-2"/>
    <property type="match status" value="1"/>
</dbReference>
<dbReference type="NCBIfam" id="NF008751">
    <property type="entry name" value="PRK11784.1-3"/>
    <property type="match status" value="1"/>
</dbReference>
<dbReference type="EC" id="2.9.1.3" evidence="2"/>
<dbReference type="GO" id="GO:0002098">
    <property type="term" value="P:tRNA wobble uridine modification"/>
    <property type="evidence" value="ECO:0007669"/>
    <property type="project" value="UniProtKB-UniRule"/>
</dbReference>
<dbReference type="AlphaFoldDB" id="E1SLP2"/>
<dbReference type="OrthoDB" id="9808735at2"/>
<comment type="similarity">
    <text evidence="2">Belongs to the SelU family.</text>
</comment>
<dbReference type="SUPFAM" id="SSF52821">
    <property type="entry name" value="Rhodanese/Cell cycle control phosphatase"/>
    <property type="match status" value="1"/>
</dbReference>
<dbReference type="HAMAP" id="MF_01622">
    <property type="entry name" value="tRNA_sel_U_synth"/>
    <property type="match status" value="1"/>
</dbReference>
<dbReference type="Pfam" id="PF00581">
    <property type="entry name" value="Rhodanese"/>
    <property type="match status" value="1"/>
</dbReference>
<dbReference type="NCBIfam" id="TIGR03167">
    <property type="entry name" value="tRNA_sel_U_synt"/>
    <property type="match status" value="1"/>
</dbReference>
<dbReference type="KEGG" id="fbl:Fbal_0227"/>
<keyword evidence="2 4" id="KW-0808">Transferase</keyword>
<proteinExistence type="inferred from homology"/>
<name>E1SLP2_FERBD</name>
<dbReference type="RefSeq" id="WP_013343747.1">
    <property type="nucleotide sequence ID" value="NC_014541.1"/>
</dbReference>
<comment type="subunit">
    <text evidence="2">Monomer.</text>
</comment>
<dbReference type="EMBL" id="CP002209">
    <property type="protein sequence ID" value="ADN74441.1"/>
    <property type="molecule type" value="Genomic_DNA"/>
</dbReference>
<dbReference type="STRING" id="550540.Fbal_0227"/>
<comment type="catalytic activity">
    <reaction evidence="2">
        <text>5-methylaminomethyl-2-thiouridine(34) in tRNA + selenophosphate + (2E)-geranyl diphosphate + H2O + H(+) = 5-methylaminomethyl-2-selenouridine(34) in tRNA + (2E)-thiogeraniol + phosphate + diphosphate</text>
        <dbReference type="Rhea" id="RHEA:42716"/>
        <dbReference type="Rhea" id="RHEA-COMP:10195"/>
        <dbReference type="Rhea" id="RHEA-COMP:10196"/>
        <dbReference type="ChEBI" id="CHEBI:15377"/>
        <dbReference type="ChEBI" id="CHEBI:15378"/>
        <dbReference type="ChEBI" id="CHEBI:16144"/>
        <dbReference type="ChEBI" id="CHEBI:33019"/>
        <dbReference type="ChEBI" id="CHEBI:43474"/>
        <dbReference type="ChEBI" id="CHEBI:58057"/>
        <dbReference type="ChEBI" id="CHEBI:74455"/>
        <dbReference type="ChEBI" id="CHEBI:82743"/>
        <dbReference type="ChEBI" id="CHEBI:143703"/>
        <dbReference type="EC" id="2.9.1.3"/>
    </reaction>
</comment>
<dbReference type="SMART" id="SM00450">
    <property type="entry name" value="RHOD"/>
    <property type="match status" value="1"/>
</dbReference>
<protein>
    <recommendedName>
        <fullName evidence="2">tRNA 2-selenouridine synthase</fullName>
        <ecNumber evidence="2">2.9.1.3</ecNumber>
    </recommendedName>
</protein>
<dbReference type="GO" id="GO:0043828">
    <property type="term" value="F:tRNA 2-selenouridine synthase activity"/>
    <property type="evidence" value="ECO:0007669"/>
    <property type="project" value="UniProtKB-EC"/>
</dbReference>
<gene>
    <name evidence="2" type="primary">selU</name>
    <name evidence="4" type="ordered locus">Fbal_0227</name>
</gene>
<evidence type="ECO:0000256" key="2">
    <source>
        <dbReference type="HAMAP-Rule" id="MF_01622"/>
    </source>
</evidence>
<accession>E1SLP2</accession>
<feature type="domain" description="Rhodanese" evidence="3">
    <location>
        <begin position="14"/>
        <end position="137"/>
    </location>
</feature>
<dbReference type="Gene3D" id="3.40.250.10">
    <property type="entry name" value="Rhodanese-like domain"/>
    <property type="match status" value="1"/>
</dbReference>
<dbReference type="HOGENOM" id="CLU_043456_1_0_6"/>
<comment type="function">
    <text evidence="2">Involved in the post-transcriptional modification of the uridine at the wobble position (U34) of tRNA(Lys), tRNA(Glu) and tRNA(Gln). Catalyzes the conversion of 2-thiouridine (S2U-RNA) to 2-selenouridine (Se2U-RNA). Acts in a two-step process involving geranylation of 2-thiouridine (S2U) to S-geranyl-2-thiouridine (geS2U) and subsequent selenation of the latter derivative to 2-selenouridine (Se2U) in the tRNA chain.</text>
</comment>
<dbReference type="PANTHER" id="PTHR30401:SF0">
    <property type="entry name" value="TRNA 2-SELENOURIDINE SYNTHASE"/>
    <property type="match status" value="1"/>
</dbReference>
<dbReference type="InterPro" id="IPR001763">
    <property type="entry name" value="Rhodanese-like_dom"/>
</dbReference>
<comment type="catalytic activity">
    <reaction evidence="2">
        <text>5-methylaminomethyl-S-(2E)-geranyl-thiouridine(34) in tRNA + selenophosphate + H(+) = 5-methylaminomethyl-2-(Se-phospho)selenouridine(34) in tRNA + (2E)-thiogeraniol</text>
        <dbReference type="Rhea" id="RHEA:60172"/>
        <dbReference type="Rhea" id="RHEA-COMP:14654"/>
        <dbReference type="Rhea" id="RHEA-COMP:15523"/>
        <dbReference type="ChEBI" id="CHEBI:15378"/>
        <dbReference type="ChEBI" id="CHEBI:16144"/>
        <dbReference type="ChEBI" id="CHEBI:140632"/>
        <dbReference type="ChEBI" id="CHEBI:143702"/>
        <dbReference type="ChEBI" id="CHEBI:143703"/>
    </reaction>
</comment>
<dbReference type="Proteomes" id="UP000006683">
    <property type="component" value="Chromosome"/>
</dbReference>